<dbReference type="InterPro" id="IPR019410">
    <property type="entry name" value="Methyltransf_16"/>
</dbReference>
<keyword evidence="2" id="KW-0808">Transferase</keyword>
<dbReference type="InterPro" id="IPR029063">
    <property type="entry name" value="SAM-dependent_MTases_sf"/>
</dbReference>
<evidence type="ECO:0000313" key="6">
    <source>
        <dbReference type="Proteomes" id="UP000319731"/>
    </source>
</evidence>
<keyword evidence="6" id="KW-1185">Reference proteome</keyword>
<evidence type="ECO:0000256" key="3">
    <source>
        <dbReference type="ARBA" id="ARBA00022691"/>
    </source>
</evidence>
<protein>
    <submittedName>
        <fullName evidence="5">Uncharacterized protein</fullName>
    </submittedName>
</protein>
<dbReference type="Gene3D" id="3.40.50.150">
    <property type="entry name" value="Vaccinia Virus protein VP39"/>
    <property type="match status" value="1"/>
</dbReference>
<dbReference type="EMBL" id="QEAO01000008">
    <property type="protein sequence ID" value="TPX35499.1"/>
    <property type="molecule type" value="Genomic_DNA"/>
</dbReference>
<gene>
    <name evidence="5" type="ORF">SmJEL517_g02177</name>
</gene>
<dbReference type="Pfam" id="PF10294">
    <property type="entry name" value="Methyltransf_16"/>
    <property type="match status" value="1"/>
</dbReference>
<dbReference type="RefSeq" id="XP_031025972.1">
    <property type="nucleotide sequence ID" value="XM_031168105.1"/>
</dbReference>
<dbReference type="OrthoDB" id="443981at2759"/>
<keyword evidence="3" id="KW-0949">S-adenosyl-L-methionine</keyword>
<dbReference type="PANTHER" id="PTHR14614:SF164">
    <property type="entry name" value="HISTONE-ARGININE METHYLTRANSFERASE METTL23"/>
    <property type="match status" value="1"/>
</dbReference>
<name>A0A507C8M9_9FUNG</name>
<reference evidence="5 6" key="1">
    <citation type="journal article" date="2019" name="Sci. Rep.">
        <title>Comparative genomics of chytrid fungi reveal insights into the obligate biotrophic and pathogenic lifestyle of Synchytrium endobioticum.</title>
        <authorList>
            <person name="van de Vossenberg B.T.L.H."/>
            <person name="Warris S."/>
            <person name="Nguyen H.D.T."/>
            <person name="van Gent-Pelzer M.P.E."/>
            <person name="Joly D.L."/>
            <person name="van de Geest H.C."/>
            <person name="Bonants P.J.M."/>
            <person name="Smith D.S."/>
            <person name="Levesque C.A."/>
            <person name="van der Lee T.A.J."/>
        </authorList>
    </citation>
    <scope>NUCLEOTIDE SEQUENCE [LARGE SCALE GENOMIC DNA]</scope>
    <source>
        <strain evidence="5 6">JEL517</strain>
    </source>
</reference>
<dbReference type="GO" id="GO:0032259">
    <property type="term" value="P:methylation"/>
    <property type="evidence" value="ECO:0007669"/>
    <property type="project" value="UniProtKB-KW"/>
</dbReference>
<dbReference type="AlphaFoldDB" id="A0A507C8M9"/>
<proteinExistence type="inferred from homology"/>
<keyword evidence="1" id="KW-0489">Methyltransferase</keyword>
<dbReference type="GeneID" id="42003402"/>
<dbReference type="PANTHER" id="PTHR14614">
    <property type="entry name" value="HEPATOCELLULAR CARCINOMA-ASSOCIATED ANTIGEN"/>
    <property type="match status" value="1"/>
</dbReference>
<evidence type="ECO:0000256" key="4">
    <source>
        <dbReference type="ARBA" id="ARBA00043988"/>
    </source>
</evidence>
<dbReference type="STRING" id="1806994.A0A507C8M9"/>
<evidence type="ECO:0000256" key="1">
    <source>
        <dbReference type="ARBA" id="ARBA00022603"/>
    </source>
</evidence>
<evidence type="ECO:0000313" key="5">
    <source>
        <dbReference type="EMBL" id="TPX35499.1"/>
    </source>
</evidence>
<comment type="similarity">
    <text evidence="4">Belongs to the methyltransferase superfamily. METTL23 family.</text>
</comment>
<dbReference type="GO" id="GO:0005737">
    <property type="term" value="C:cytoplasm"/>
    <property type="evidence" value="ECO:0007669"/>
    <property type="project" value="TreeGrafter"/>
</dbReference>
<dbReference type="SUPFAM" id="SSF53335">
    <property type="entry name" value="S-adenosyl-L-methionine-dependent methyltransferases"/>
    <property type="match status" value="1"/>
</dbReference>
<organism evidence="5 6">
    <name type="scientific">Synchytrium microbalum</name>
    <dbReference type="NCBI Taxonomy" id="1806994"/>
    <lineage>
        <taxon>Eukaryota</taxon>
        <taxon>Fungi</taxon>
        <taxon>Fungi incertae sedis</taxon>
        <taxon>Chytridiomycota</taxon>
        <taxon>Chytridiomycota incertae sedis</taxon>
        <taxon>Chytridiomycetes</taxon>
        <taxon>Synchytriales</taxon>
        <taxon>Synchytriaceae</taxon>
        <taxon>Synchytrium</taxon>
    </lineage>
</organism>
<dbReference type="GO" id="GO:0008168">
    <property type="term" value="F:methyltransferase activity"/>
    <property type="evidence" value="ECO:0007669"/>
    <property type="project" value="UniProtKB-KW"/>
</dbReference>
<evidence type="ECO:0000256" key="2">
    <source>
        <dbReference type="ARBA" id="ARBA00022679"/>
    </source>
</evidence>
<sequence length="306" mass="33958">MSLISIPVDEQDQFENVSLQLDKLSTLLLTANKKGVNYPILDSIERIFQLSIENEPTYGVEANIAMTKLSKISINWLVSNLSRADSDEDLERLGSMISNLTGRGGRGAITREWKFKGFSLQIREPSFVDASIGHQTWGSETLLCNLIQDQTIDVAGHSVLELGCGTAIAGLVSACVGASKVLLTDYHEGVLENCERNILLNEIDNVSVMKLDWTSPPLDFVETFDVVIVGDCIYDLEPALLVPAIAKPYLKSDGVFYVVLPMRLSFSKEIAAFEDAMTVNAWKLVESRAMSREGDELSYKYYKFIL</sequence>
<comment type="caution">
    <text evidence="5">The sequence shown here is derived from an EMBL/GenBank/DDBJ whole genome shotgun (WGS) entry which is preliminary data.</text>
</comment>
<dbReference type="Proteomes" id="UP000319731">
    <property type="component" value="Unassembled WGS sequence"/>
</dbReference>
<accession>A0A507C8M9</accession>
<dbReference type="CDD" id="cd02440">
    <property type="entry name" value="AdoMet_MTases"/>
    <property type="match status" value="1"/>
</dbReference>
<dbReference type="GO" id="GO:0005634">
    <property type="term" value="C:nucleus"/>
    <property type="evidence" value="ECO:0007669"/>
    <property type="project" value="TreeGrafter"/>
</dbReference>